<organism evidence="9 10">
    <name type="scientific">Oceanicella actignis</name>
    <dbReference type="NCBI Taxonomy" id="1189325"/>
    <lineage>
        <taxon>Bacteria</taxon>
        <taxon>Pseudomonadati</taxon>
        <taxon>Pseudomonadota</taxon>
        <taxon>Alphaproteobacteria</taxon>
        <taxon>Rhodobacterales</taxon>
        <taxon>Paracoccaceae</taxon>
        <taxon>Oceanicella</taxon>
    </lineage>
</organism>
<keyword evidence="4" id="KW-0807">Transducer</keyword>
<evidence type="ECO:0000256" key="1">
    <source>
        <dbReference type="ARBA" id="ARBA00004370"/>
    </source>
</evidence>
<keyword evidence="6" id="KW-0472">Membrane</keyword>
<feature type="region of interest" description="Disordered" evidence="5">
    <location>
        <begin position="870"/>
        <end position="901"/>
    </location>
</feature>
<dbReference type="RefSeq" id="WP_072747145.1">
    <property type="nucleotide sequence ID" value="NZ_FOHL01000004.1"/>
</dbReference>
<evidence type="ECO:0000256" key="5">
    <source>
        <dbReference type="SAM" id="MobiDB-lite"/>
    </source>
</evidence>
<dbReference type="GO" id="GO:0007165">
    <property type="term" value="P:signal transduction"/>
    <property type="evidence" value="ECO:0007669"/>
    <property type="project" value="UniProtKB-KW"/>
</dbReference>
<reference evidence="9 10" key="1">
    <citation type="submission" date="2016-12" db="EMBL/GenBank/DDBJ databases">
        <authorList>
            <person name="Song W.-J."/>
            <person name="Kurnit D.M."/>
        </authorList>
    </citation>
    <scope>NUCLEOTIDE SEQUENCE [LARGE SCALE GENOMIC DNA]</scope>
    <source>
        <strain evidence="9 10">CGMCC 1.10808</strain>
    </source>
</reference>
<protein>
    <submittedName>
        <fullName evidence="9">Methyl-accepting chemotaxis protein</fullName>
    </submittedName>
</protein>
<evidence type="ECO:0000259" key="7">
    <source>
        <dbReference type="PROSITE" id="PS50111"/>
    </source>
</evidence>
<keyword evidence="6" id="KW-0812">Transmembrane</keyword>
<dbReference type="PANTHER" id="PTHR43531">
    <property type="entry name" value="PROTEIN ICFG"/>
    <property type="match status" value="1"/>
</dbReference>
<dbReference type="InterPro" id="IPR003660">
    <property type="entry name" value="HAMP_dom"/>
</dbReference>
<dbReference type="InterPro" id="IPR035965">
    <property type="entry name" value="PAS-like_dom_sf"/>
</dbReference>
<dbReference type="Gene3D" id="6.10.340.10">
    <property type="match status" value="1"/>
</dbReference>
<dbReference type="Pfam" id="PF00015">
    <property type="entry name" value="MCPsignal"/>
    <property type="match status" value="1"/>
</dbReference>
<dbReference type="CDD" id="cd11386">
    <property type="entry name" value="MCP_signal"/>
    <property type="match status" value="1"/>
</dbReference>
<feature type="domain" description="HAMP" evidence="8">
    <location>
        <begin position="355"/>
        <end position="407"/>
    </location>
</feature>
<dbReference type="SMART" id="SM00304">
    <property type="entry name" value="HAMP"/>
    <property type="match status" value="3"/>
</dbReference>
<accession>A0A1M7T5I4</accession>
<dbReference type="SUPFAM" id="SSF158472">
    <property type="entry name" value="HAMP domain-like"/>
    <property type="match status" value="1"/>
</dbReference>
<dbReference type="Pfam" id="PF00672">
    <property type="entry name" value="HAMP"/>
    <property type="match status" value="1"/>
</dbReference>
<feature type="domain" description="Methyl-accepting transducer" evidence="7">
    <location>
        <begin position="623"/>
        <end position="852"/>
    </location>
</feature>
<dbReference type="CDD" id="cd06225">
    <property type="entry name" value="HAMP"/>
    <property type="match status" value="1"/>
</dbReference>
<sequence>MIARLPRLGRLNVTTKMTAATAGAALLCSLLVGAVAVVSTKRNAEQELKENIVATAKRSRTQIKREAAAVDKDLAFLASSPFGGSAFQELYSAHLQQPGGPEALRAAAKGQGMDGISPYAIAYGRFIDTLKSFADSGGYQDLLFVSKEGRIFFSTGARKDLGASLSAPEYASSPLASLLNDLGGSGRGGEIRFSEYGAYPAGPREAGFAAISVNGPKNSFGGAIVLRLSKENLNSLVKAQSDVLTGVQVILRNADGEYLTRAPSGKPTVPEEALAQMLEEARSGEIPARIVSMSDGSSAAVAIAAASHRGLSWFVQTTQPLDKALAATRQNIIDMTMAMAPALVLVALLGWLGARGFSRPIRGIAAAVSRLAEGEDVVPPGLQRSDELGDLARSLHVIHEKSQETQRLVSAIDASDSLVTIADADFNIIFANQSFISMLEKCEDELKKRIPDFEARSIVGRNIDIFHRDAVAIRKRLSALEGSFKGKFRLGERSLAFAVTPVKDRNGVPLGYSLDWKDLTDVEAMERQVATVIDAVSRGDFSRRVNLAKADGYMKDAAVGINRICETTQAFFTDLERVLKANASGRLVERMPETGQGAFLELAAAVNRMNEKFAETVQNIMRSATGMGEGMRKIAEDAAALSSRTESQAASLEETAATMEEMTANVKANADNARQATELARGAAERAESGKQIMERAVDAMSRIESSSAKISDIISVIEAIAFQTNLLALNAAVEAARAGEAGKGFAVVAAEVRTLAQRSSKAAKDITALIHDSSTHVDEGVSLVKQTGAALSEIVASIARVAETIDDISTASEEQSTGVQEISSAVAHIDEMTQKNAAMAEESAKSARALQNETEWLLDLVSFFQTVAQPGGTRSPKPAKPERIAAAPAAKATPGAGGAAAADLAVVDDEDWSEF</sequence>
<dbReference type="PRINTS" id="PR00260">
    <property type="entry name" value="CHEMTRNSDUCR"/>
</dbReference>
<dbReference type="InterPro" id="IPR051310">
    <property type="entry name" value="MCP_chemotaxis"/>
</dbReference>
<dbReference type="SUPFAM" id="SSF55785">
    <property type="entry name" value="PYP-like sensor domain (PAS domain)"/>
    <property type="match status" value="1"/>
</dbReference>
<dbReference type="InterPro" id="IPR004089">
    <property type="entry name" value="MCPsignal_dom"/>
</dbReference>
<evidence type="ECO:0000313" key="10">
    <source>
        <dbReference type="Proteomes" id="UP000184066"/>
    </source>
</evidence>
<evidence type="ECO:0000256" key="2">
    <source>
        <dbReference type="ARBA" id="ARBA00022481"/>
    </source>
</evidence>
<keyword evidence="2" id="KW-0488">Methylation</keyword>
<evidence type="ECO:0000313" key="9">
    <source>
        <dbReference type="EMBL" id="SHN65955.1"/>
    </source>
</evidence>
<dbReference type="FunFam" id="1.10.287.950:FF:000001">
    <property type="entry name" value="Methyl-accepting chemotaxis sensory transducer"/>
    <property type="match status" value="1"/>
</dbReference>
<name>A0A1M7T5I4_9RHOB</name>
<dbReference type="Proteomes" id="UP000184066">
    <property type="component" value="Unassembled WGS sequence"/>
</dbReference>
<evidence type="ECO:0000256" key="4">
    <source>
        <dbReference type="PROSITE-ProRule" id="PRU00284"/>
    </source>
</evidence>
<evidence type="ECO:0000256" key="3">
    <source>
        <dbReference type="ARBA" id="ARBA00029447"/>
    </source>
</evidence>
<dbReference type="GO" id="GO:0006935">
    <property type="term" value="P:chemotaxis"/>
    <property type="evidence" value="ECO:0007669"/>
    <property type="project" value="InterPro"/>
</dbReference>
<evidence type="ECO:0000256" key="6">
    <source>
        <dbReference type="SAM" id="Phobius"/>
    </source>
</evidence>
<dbReference type="STRING" id="1189325.SAMN04488119_104190"/>
<dbReference type="PROSITE" id="PS50111">
    <property type="entry name" value="CHEMOTAXIS_TRANSDUC_2"/>
    <property type="match status" value="1"/>
</dbReference>
<dbReference type="SMART" id="SM00283">
    <property type="entry name" value="MA"/>
    <property type="match status" value="1"/>
</dbReference>
<comment type="subcellular location">
    <subcellularLocation>
        <location evidence="1">Membrane</location>
    </subcellularLocation>
</comment>
<dbReference type="InterPro" id="IPR004090">
    <property type="entry name" value="Chemotax_Me-accpt_rcpt"/>
</dbReference>
<dbReference type="OrthoDB" id="354287at2"/>
<comment type="similarity">
    <text evidence="3">Belongs to the methyl-accepting chemotaxis (MCP) protein family.</text>
</comment>
<feature type="compositionally biased region" description="Low complexity" evidence="5">
    <location>
        <begin position="885"/>
        <end position="901"/>
    </location>
</feature>
<feature type="domain" description="HAMP" evidence="8">
    <location>
        <begin position="573"/>
        <end position="618"/>
    </location>
</feature>
<dbReference type="GO" id="GO:0004888">
    <property type="term" value="F:transmembrane signaling receptor activity"/>
    <property type="evidence" value="ECO:0007669"/>
    <property type="project" value="InterPro"/>
</dbReference>
<keyword evidence="6" id="KW-1133">Transmembrane helix</keyword>
<dbReference type="PROSITE" id="PS50885">
    <property type="entry name" value="HAMP"/>
    <property type="match status" value="2"/>
</dbReference>
<evidence type="ECO:0000259" key="8">
    <source>
        <dbReference type="PROSITE" id="PS50885"/>
    </source>
</evidence>
<dbReference type="GO" id="GO:0005886">
    <property type="term" value="C:plasma membrane"/>
    <property type="evidence" value="ECO:0007669"/>
    <property type="project" value="TreeGrafter"/>
</dbReference>
<dbReference type="Gene3D" id="1.10.287.950">
    <property type="entry name" value="Methyl-accepting chemotaxis protein"/>
    <property type="match status" value="1"/>
</dbReference>
<proteinExistence type="inferred from homology"/>
<dbReference type="PANTHER" id="PTHR43531:SF14">
    <property type="entry name" value="METHYL-ACCEPTING CHEMOTAXIS PROTEIN I-RELATED"/>
    <property type="match status" value="1"/>
</dbReference>
<dbReference type="SUPFAM" id="SSF58104">
    <property type="entry name" value="Methyl-accepting chemotaxis protein (MCP) signaling domain"/>
    <property type="match status" value="1"/>
</dbReference>
<gene>
    <name evidence="9" type="ORF">SAMN05216200_104190</name>
</gene>
<dbReference type="Gene3D" id="3.30.450.20">
    <property type="entry name" value="PAS domain"/>
    <property type="match status" value="1"/>
</dbReference>
<feature type="transmembrane region" description="Helical" evidence="6">
    <location>
        <begin position="335"/>
        <end position="354"/>
    </location>
</feature>
<dbReference type="AlphaFoldDB" id="A0A1M7T5I4"/>
<keyword evidence="10" id="KW-1185">Reference proteome</keyword>
<dbReference type="EMBL" id="FRDL01000004">
    <property type="protein sequence ID" value="SHN65955.1"/>
    <property type="molecule type" value="Genomic_DNA"/>
</dbReference>